<dbReference type="Pfam" id="PF01416">
    <property type="entry name" value="PseudoU_synth_1"/>
    <property type="match status" value="2"/>
</dbReference>
<reference evidence="5" key="1">
    <citation type="submission" date="2018-05" db="EMBL/GenBank/DDBJ databases">
        <authorList>
            <person name="Lanie J.A."/>
            <person name="Ng W.-L."/>
            <person name="Kazmierczak K.M."/>
            <person name="Andrzejewski T.M."/>
            <person name="Davidsen T.M."/>
            <person name="Wayne K.J."/>
            <person name="Tettelin H."/>
            <person name="Glass J.I."/>
            <person name="Rusch D."/>
            <person name="Podicherti R."/>
            <person name="Tsui H.-C.T."/>
            <person name="Winkler M.E."/>
        </authorList>
    </citation>
    <scope>NUCLEOTIDE SEQUENCE</scope>
</reference>
<keyword evidence="3" id="KW-0413">Isomerase</keyword>
<evidence type="ECO:0000313" key="5">
    <source>
        <dbReference type="EMBL" id="SUZ78171.1"/>
    </source>
</evidence>
<dbReference type="AlphaFoldDB" id="A0A381QFS5"/>
<feature type="domain" description="Pseudouridine synthase I TruA alpha/beta" evidence="4">
    <location>
        <begin position="141"/>
        <end position="243"/>
    </location>
</feature>
<proteinExistence type="inferred from homology"/>
<dbReference type="GO" id="GO:0009982">
    <property type="term" value="F:pseudouridine synthase activity"/>
    <property type="evidence" value="ECO:0007669"/>
    <property type="project" value="InterPro"/>
</dbReference>
<dbReference type="InterPro" id="IPR020094">
    <property type="entry name" value="TruA/RsuA/RluB/E/F_N"/>
</dbReference>
<accession>A0A381QFS5</accession>
<dbReference type="PANTHER" id="PTHR11142:SF0">
    <property type="entry name" value="TRNA PSEUDOURIDINE SYNTHASE-LIKE 1"/>
    <property type="match status" value="1"/>
</dbReference>
<evidence type="ECO:0000256" key="3">
    <source>
        <dbReference type="ARBA" id="ARBA00023235"/>
    </source>
</evidence>
<protein>
    <recommendedName>
        <fullName evidence="4">Pseudouridine synthase I TruA alpha/beta domain-containing protein</fullName>
    </recommendedName>
</protein>
<dbReference type="Gene3D" id="3.30.70.660">
    <property type="entry name" value="Pseudouridine synthase I, catalytic domain, C-terminal subdomain"/>
    <property type="match status" value="1"/>
</dbReference>
<dbReference type="FunFam" id="3.30.70.580:FF:000001">
    <property type="entry name" value="tRNA pseudouridine synthase A"/>
    <property type="match status" value="1"/>
</dbReference>
<gene>
    <name evidence="5" type="ORF">METZ01_LOCUS31025</name>
</gene>
<dbReference type="NCBIfam" id="TIGR00071">
    <property type="entry name" value="hisT_truA"/>
    <property type="match status" value="1"/>
</dbReference>
<dbReference type="InterPro" id="IPR001406">
    <property type="entry name" value="PsdUridine_synth_TruA"/>
</dbReference>
<evidence type="ECO:0000256" key="2">
    <source>
        <dbReference type="ARBA" id="ARBA00022694"/>
    </source>
</evidence>
<dbReference type="Gene3D" id="3.30.70.580">
    <property type="entry name" value="Pseudouridine synthase I, catalytic domain, N-terminal subdomain"/>
    <property type="match status" value="1"/>
</dbReference>
<dbReference type="InterPro" id="IPR020097">
    <property type="entry name" value="PsdUridine_synth_TruA_a/b_dom"/>
</dbReference>
<dbReference type="InterPro" id="IPR020103">
    <property type="entry name" value="PsdUridine_synth_cat_dom_sf"/>
</dbReference>
<dbReference type="CDD" id="cd02570">
    <property type="entry name" value="PseudoU_synth_EcTruA"/>
    <property type="match status" value="1"/>
</dbReference>
<dbReference type="GO" id="GO:0031119">
    <property type="term" value="P:tRNA pseudouridine synthesis"/>
    <property type="evidence" value="ECO:0007669"/>
    <property type="project" value="TreeGrafter"/>
</dbReference>
<dbReference type="GO" id="GO:0003723">
    <property type="term" value="F:RNA binding"/>
    <property type="evidence" value="ECO:0007669"/>
    <property type="project" value="InterPro"/>
</dbReference>
<evidence type="ECO:0000256" key="1">
    <source>
        <dbReference type="ARBA" id="ARBA00009375"/>
    </source>
</evidence>
<comment type="similarity">
    <text evidence="1">Belongs to the tRNA pseudouridine synthase TruA family.</text>
</comment>
<sequence>MSRFKLVCQYDGSNFYGWQLQKDKRTVQGELEEAITKLNKGELVHVIGSGRTDAGVHAFGQVAHFDMNTKLDHNNLRKAINGNLNEDCYVNLIELVNDGFHARFSAIRREYIYSCRQIRNLLDRNRVWYTGKLNILKLNNAAKILIGEHDFLSFSKKNPQIKDTICNIYQSEWKKTGEIVNYHISGNRFLHHMVRYLVGSMVAISQEKYSIEQLNKELDNPRSDSKQFKAPAYGLLLKNISYE</sequence>
<dbReference type="HAMAP" id="MF_00171">
    <property type="entry name" value="TruA"/>
    <property type="match status" value="1"/>
</dbReference>
<dbReference type="PIRSF" id="PIRSF001430">
    <property type="entry name" value="tRNA_psdUrid_synth"/>
    <property type="match status" value="1"/>
</dbReference>
<name>A0A381QFS5_9ZZZZ</name>
<dbReference type="SUPFAM" id="SSF55120">
    <property type="entry name" value="Pseudouridine synthase"/>
    <property type="match status" value="1"/>
</dbReference>
<organism evidence="5">
    <name type="scientific">marine metagenome</name>
    <dbReference type="NCBI Taxonomy" id="408172"/>
    <lineage>
        <taxon>unclassified sequences</taxon>
        <taxon>metagenomes</taxon>
        <taxon>ecological metagenomes</taxon>
    </lineage>
</organism>
<dbReference type="InterPro" id="IPR020095">
    <property type="entry name" value="PsdUridine_synth_TruA_C"/>
</dbReference>
<feature type="domain" description="Pseudouridine synthase I TruA alpha/beta" evidence="4">
    <location>
        <begin position="9"/>
        <end position="104"/>
    </location>
</feature>
<dbReference type="PANTHER" id="PTHR11142">
    <property type="entry name" value="PSEUDOURIDYLATE SYNTHASE"/>
    <property type="match status" value="1"/>
</dbReference>
<dbReference type="EMBL" id="UINC01001343">
    <property type="protein sequence ID" value="SUZ78171.1"/>
    <property type="molecule type" value="Genomic_DNA"/>
</dbReference>
<keyword evidence="2" id="KW-0819">tRNA processing</keyword>
<evidence type="ECO:0000259" key="4">
    <source>
        <dbReference type="Pfam" id="PF01416"/>
    </source>
</evidence>